<keyword evidence="3" id="KW-1185">Reference proteome</keyword>
<comment type="caution">
    <text evidence="2">The sequence shown here is derived from an EMBL/GenBank/DDBJ whole genome shotgun (WGS) entry which is preliminary data.</text>
</comment>
<dbReference type="Proteomes" id="UP001153954">
    <property type="component" value="Unassembled WGS sequence"/>
</dbReference>
<protein>
    <submittedName>
        <fullName evidence="2">Uncharacterized protein</fullName>
    </submittedName>
</protein>
<dbReference type="EMBL" id="CAKOGL010000027">
    <property type="protein sequence ID" value="CAH2104416.1"/>
    <property type="molecule type" value="Genomic_DNA"/>
</dbReference>
<evidence type="ECO:0000256" key="1">
    <source>
        <dbReference type="SAM" id="MobiDB-lite"/>
    </source>
</evidence>
<evidence type="ECO:0000313" key="2">
    <source>
        <dbReference type="EMBL" id="CAH2104416.1"/>
    </source>
</evidence>
<organism evidence="2 3">
    <name type="scientific">Euphydryas editha</name>
    <name type="common">Edith's checkerspot</name>
    <dbReference type="NCBI Taxonomy" id="104508"/>
    <lineage>
        <taxon>Eukaryota</taxon>
        <taxon>Metazoa</taxon>
        <taxon>Ecdysozoa</taxon>
        <taxon>Arthropoda</taxon>
        <taxon>Hexapoda</taxon>
        <taxon>Insecta</taxon>
        <taxon>Pterygota</taxon>
        <taxon>Neoptera</taxon>
        <taxon>Endopterygota</taxon>
        <taxon>Lepidoptera</taxon>
        <taxon>Glossata</taxon>
        <taxon>Ditrysia</taxon>
        <taxon>Papilionoidea</taxon>
        <taxon>Nymphalidae</taxon>
        <taxon>Nymphalinae</taxon>
        <taxon>Euphydryas</taxon>
    </lineage>
</organism>
<accession>A0AAU9UY62</accession>
<name>A0AAU9UY62_EUPED</name>
<proteinExistence type="predicted"/>
<gene>
    <name evidence="2" type="ORF">EEDITHA_LOCUS18792</name>
</gene>
<feature type="region of interest" description="Disordered" evidence="1">
    <location>
        <begin position="89"/>
        <end position="128"/>
    </location>
</feature>
<feature type="compositionally biased region" description="Basic and acidic residues" evidence="1">
    <location>
        <begin position="93"/>
        <end position="111"/>
    </location>
</feature>
<dbReference type="AlphaFoldDB" id="A0AAU9UY62"/>
<feature type="compositionally biased region" description="Basic and acidic residues" evidence="1">
    <location>
        <begin position="62"/>
        <end position="72"/>
    </location>
</feature>
<feature type="region of interest" description="Disordered" evidence="1">
    <location>
        <begin position="38"/>
        <end position="72"/>
    </location>
</feature>
<evidence type="ECO:0000313" key="3">
    <source>
        <dbReference type="Proteomes" id="UP001153954"/>
    </source>
</evidence>
<sequence length="142" mass="15642">MEVLDDISITSLSEAELGRKYLYSEGSECSATKTVTGAAAGGRSQTAAKSGKAHTLTGARVARREQVERGREEEFEAFHYKRAYMKEMAMGGSDRRGTHSAGRRGEEKGRGVDASFRGQPQFDIRPDWQVSKVNLRGVMPQK</sequence>
<reference evidence="2" key="1">
    <citation type="submission" date="2022-03" db="EMBL/GenBank/DDBJ databases">
        <authorList>
            <person name="Tunstrom K."/>
        </authorList>
    </citation>
    <scope>NUCLEOTIDE SEQUENCE</scope>
</reference>